<feature type="transmembrane region" description="Helical" evidence="1">
    <location>
        <begin position="27"/>
        <end position="46"/>
    </location>
</feature>
<evidence type="ECO:0000313" key="3">
    <source>
        <dbReference type="Proteomes" id="UP000005850"/>
    </source>
</evidence>
<dbReference type="KEGG" id="blr:BRLA_c021130"/>
<dbReference type="Proteomes" id="UP000005850">
    <property type="component" value="Chromosome"/>
</dbReference>
<reference evidence="2 3" key="1">
    <citation type="journal article" date="2011" name="J. Bacteriol.">
        <title>Genome sequence of Brevibacillus laterosporus LMG 15441, a pathogen of invertebrates.</title>
        <authorList>
            <person name="Djukic M."/>
            <person name="Poehlein A."/>
            <person name="Thurmer A."/>
            <person name="Daniel R."/>
        </authorList>
    </citation>
    <scope>NUCLEOTIDE SEQUENCE [LARGE SCALE GENOMIC DNA]</scope>
    <source>
        <strain evidence="2 3">LMG 15441</strain>
    </source>
</reference>
<dbReference type="AlphaFoldDB" id="A0A075R3K2"/>
<dbReference type="HOGENOM" id="CLU_3077486_0_0_9"/>
<keyword evidence="1" id="KW-0812">Transmembrane</keyword>
<evidence type="ECO:0000313" key="2">
    <source>
        <dbReference type="EMBL" id="AIG26434.1"/>
    </source>
</evidence>
<sequence length="52" mass="5841">MLDIIICLLILASSIYALVKVWENKKARGIAVILLAITLNMVYKAIKAYFSQ</sequence>
<organism evidence="2 3">
    <name type="scientific">Brevibacillus laterosporus LMG 15441</name>
    <dbReference type="NCBI Taxonomy" id="1042163"/>
    <lineage>
        <taxon>Bacteria</taxon>
        <taxon>Bacillati</taxon>
        <taxon>Bacillota</taxon>
        <taxon>Bacilli</taxon>
        <taxon>Bacillales</taxon>
        <taxon>Paenibacillaceae</taxon>
        <taxon>Brevibacillus</taxon>
    </lineage>
</organism>
<protein>
    <submittedName>
        <fullName evidence="2">Uncharacterized protein</fullName>
    </submittedName>
</protein>
<evidence type="ECO:0000256" key="1">
    <source>
        <dbReference type="SAM" id="Phobius"/>
    </source>
</evidence>
<accession>A0A075R3K2</accession>
<keyword evidence="3" id="KW-1185">Reference proteome</keyword>
<dbReference type="EMBL" id="CP007806">
    <property type="protein sequence ID" value="AIG26434.1"/>
    <property type="molecule type" value="Genomic_DNA"/>
</dbReference>
<name>A0A075R3K2_BRELA</name>
<keyword evidence="1" id="KW-0472">Membrane</keyword>
<gene>
    <name evidence="2" type="ORF">BRLA_c021130</name>
</gene>
<keyword evidence="1" id="KW-1133">Transmembrane helix</keyword>
<proteinExistence type="predicted"/>